<organism evidence="3 4">
    <name type="scientific">Klebsormidium nitens</name>
    <name type="common">Green alga</name>
    <name type="synonym">Ulothrix nitens</name>
    <dbReference type="NCBI Taxonomy" id="105231"/>
    <lineage>
        <taxon>Eukaryota</taxon>
        <taxon>Viridiplantae</taxon>
        <taxon>Streptophyta</taxon>
        <taxon>Klebsormidiophyceae</taxon>
        <taxon>Klebsormidiales</taxon>
        <taxon>Klebsormidiaceae</taxon>
        <taxon>Klebsormidium</taxon>
    </lineage>
</organism>
<dbReference type="GO" id="GO:0016757">
    <property type="term" value="F:glycosyltransferase activity"/>
    <property type="evidence" value="ECO:0000318"/>
    <property type="project" value="GO_Central"/>
</dbReference>
<dbReference type="CDD" id="cd02537">
    <property type="entry name" value="GT8_Glycogenin"/>
    <property type="match status" value="1"/>
</dbReference>
<dbReference type="EMBL" id="DF237406">
    <property type="protein sequence ID" value="GAQ88767.1"/>
    <property type="molecule type" value="Genomic_DNA"/>
</dbReference>
<keyword evidence="1" id="KW-0328">Glycosyltransferase</keyword>
<dbReference type="OMA" id="YERMIYL"/>
<comment type="similarity">
    <text evidence="2">Belongs to the glycosyltransferase 8 family.</text>
</comment>
<protein>
    <recommendedName>
        <fullName evidence="2">Hexosyltransferase</fullName>
        <ecNumber evidence="2">2.4.1.-</ecNumber>
    </recommendedName>
</protein>
<keyword evidence="1" id="KW-0808">Transferase</keyword>
<name>A0A1Y1IJG5_KLENI</name>
<keyword evidence="4" id="KW-1185">Reference proteome</keyword>
<dbReference type="AlphaFoldDB" id="A0A1Y1IJG5"/>
<dbReference type="SUPFAM" id="SSF53448">
    <property type="entry name" value="Nucleotide-diphospho-sugar transferases"/>
    <property type="match status" value="1"/>
</dbReference>
<sequence>MDELALTTACPHQQRRAFVSFLTGSGDYVKGAVALAKSLRAVNSAYPLIVAVTECVPVAHQRLLRREGCIVREVARVAPPGGGCGFEFAREYYAVNFSKLRIWQFDDFDKLVYLDADMLLFQNVDELFNSPPGTLSAVMDCFCAATPAIWHQSVPRYRPGYCQQVPDRLPWPRDAPKPAPYFNAGMLVFQPSCAVFDDMLRKLAEWPPTPMAEQDFLNRYFAGAYRPVPNRYNLVLAMLWWHPDKVDVSSVKNVHYCAKGSKPWDFNPSAPHMDLPIVRELVAHWLEIYGSDPASGAIDGLETFSAAAIAEAEMQLSAAVQQEVVPGGIMAG</sequence>
<dbReference type="InterPro" id="IPR029044">
    <property type="entry name" value="Nucleotide-diphossugar_trans"/>
</dbReference>
<dbReference type="Pfam" id="PF01501">
    <property type="entry name" value="Glyco_transf_8"/>
    <property type="match status" value="1"/>
</dbReference>
<dbReference type="PANTHER" id="PTHR11183">
    <property type="entry name" value="GLYCOGENIN SUBFAMILY MEMBER"/>
    <property type="match status" value="1"/>
</dbReference>
<evidence type="ECO:0000256" key="1">
    <source>
        <dbReference type="ARBA" id="ARBA00022676"/>
    </source>
</evidence>
<dbReference type="Proteomes" id="UP000054558">
    <property type="component" value="Unassembled WGS sequence"/>
</dbReference>
<dbReference type="OrthoDB" id="2014201at2759"/>
<dbReference type="InterPro" id="IPR050587">
    <property type="entry name" value="GNT1/Glycosyltrans_8"/>
</dbReference>
<evidence type="ECO:0000313" key="4">
    <source>
        <dbReference type="Proteomes" id="UP000054558"/>
    </source>
</evidence>
<gene>
    <name evidence="3" type="ORF">KFL_004570090</name>
</gene>
<accession>A0A1Y1IJG5</accession>
<dbReference type="InterPro" id="IPR002495">
    <property type="entry name" value="Glyco_trans_8"/>
</dbReference>
<evidence type="ECO:0000313" key="3">
    <source>
        <dbReference type="EMBL" id="GAQ88767.1"/>
    </source>
</evidence>
<dbReference type="Gene3D" id="3.90.550.10">
    <property type="entry name" value="Spore Coat Polysaccharide Biosynthesis Protein SpsA, Chain A"/>
    <property type="match status" value="1"/>
</dbReference>
<dbReference type="STRING" id="105231.A0A1Y1IJG5"/>
<proteinExistence type="inferred from homology"/>
<evidence type="ECO:0000256" key="2">
    <source>
        <dbReference type="RuleBase" id="RU362027"/>
    </source>
</evidence>
<dbReference type="EC" id="2.4.1.-" evidence="2"/>
<reference evidence="3 4" key="1">
    <citation type="journal article" date="2014" name="Nat. Commun.">
        <title>Klebsormidium flaccidum genome reveals primary factors for plant terrestrial adaptation.</title>
        <authorList>
            <person name="Hori K."/>
            <person name="Maruyama F."/>
            <person name="Fujisawa T."/>
            <person name="Togashi T."/>
            <person name="Yamamoto N."/>
            <person name="Seo M."/>
            <person name="Sato S."/>
            <person name="Yamada T."/>
            <person name="Mori H."/>
            <person name="Tajima N."/>
            <person name="Moriyama T."/>
            <person name="Ikeuchi M."/>
            <person name="Watanabe M."/>
            <person name="Wada H."/>
            <person name="Kobayashi K."/>
            <person name="Saito M."/>
            <person name="Masuda T."/>
            <person name="Sasaki-Sekimoto Y."/>
            <person name="Mashiguchi K."/>
            <person name="Awai K."/>
            <person name="Shimojima M."/>
            <person name="Masuda S."/>
            <person name="Iwai M."/>
            <person name="Nobusawa T."/>
            <person name="Narise T."/>
            <person name="Kondo S."/>
            <person name="Saito H."/>
            <person name="Sato R."/>
            <person name="Murakawa M."/>
            <person name="Ihara Y."/>
            <person name="Oshima-Yamada Y."/>
            <person name="Ohtaka K."/>
            <person name="Satoh M."/>
            <person name="Sonobe K."/>
            <person name="Ishii M."/>
            <person name="Ohtani R."/>
            <person name="Kanamori-Sato M."/>
            <person name="Honoki R."/>
            <person name="Miyazaki D."/>
            <person name="Mochizuki H."/>
            <person name="Umetsu J."/>
            <person name="Higashi K."/>
            <person name="Shibata D."/>
            <person name="Kamiya Y."/>
            <person name="Sato N."/>
            <person name="Nakamura Y."/>
            <person name="Tabata S."/>
            <person name="Ida S."/>
            <person name="Kurokawa K."/>
            <person name="Ohta H."/>
        </authorList>
    </citation>
    <scope>NUCLEOTIDE SEQUENCE [LARGE SCALE GENOMIC DNA]</scope>
    <source>
        <strain evidence="3 4">NIES-2285</strain>
    </source>
</reference>